<protein>
    <submittedName>
        <fullName evidence="2">Uncharacterized protein</fullName>
    </submittedName>
</protein>
<dbReference type="PROSITE" id="PS51257">
    <property type="entry name" value="PROKAR_LIPOPROTEIN"/>
    <property type="match status" value="1"/>
</dbReference>
<keyword evidence="1" id="KW-0812">Transmembrane</keyword>
<feature type="non-terminal residue" evidence="2">
    <location>
        <position position="41"/>
    </location>
</feature>
<comment type="caution">
    <text evidence="2">The sequence shown here is derived from an EMBL/GenBank/DDBJ whole genome shotgun (WGS) entry which is preliminary data.</text>
</comment>
<sequence>MLGGKQTEKKKIYLLSVLVISITAFACISGMADRGAEAPGD</sequence>
<dbReference type="AlphaFoldDB" id="X1LEG5"/>
<organism evidence="2">
    <name type="scientific">marine sediment metagenome</name>
    <dbReference type="NCBI Taxonomy" id="412755"/>
    <lineage>
        <taxon>unclassified sequences</taxon>
        <taxon>metagenomes</taxon>
        <taxon>ecological metagenomes</taxon>
    </lineage>
</organism>
<feature type="transmembrane region" description="Helical" evidence="1">
    <location>
        <begin position="12"/>
        <end position="32"/>
    </location>
</feature>
<gene>
    <name evidence="2" type="ORF">S06H3_09734</name>
</gene>
<accession>X1LEG5</accession>
<dbReference type="EMBL" id="BARV01004354">
    <property type="protein sequence ID" value="GAI17473.1"/>
    <property type="molecule type" value="Genomic_DNA"/>
</dbReference>
<name>X1LEG5_9ZZZZ</name>
<keyword evidence="1" id="KW-1133">Transmembrane helix</keyword>
<keyword evidence="1" id="KW-0472">Membrane</keyword>
<evidence type="ECO:0000256" key="1">
    <source>
        <dbReference type="SAM" id="Phobius"/>
    </source>
</evidence>
<evidence type="ECO:0000313" key="2">
    <source>
        <dbReference type="EMBL" id="GAI17473.1"/>
    </source>
</evidence>
<reference evidence="2" key="1">
    <citation type="journal article" date="2014" name="Front. Microbiol.">
        <title>High frequency of phylogenetically diverse reductive dehalogenase-homologous genes in deep subseafloor sedimentary metagenomes.</title>
        <authorList>
            <person name="Kawai M."/>
            <person name="Futagami T."/>
            <person name="Toyoda A."/>
            <person name="Takaki Y."/>
            <person name="Nishi S."/>
            <person name="Hori S."/>
            <person name="Arai W."/>
            <person name="Tsubouchi T."/>
            <person name="Morono Y."/>
            <person name="Uchiyama I."/>
            <person name="Ito T."/>
            <person name="Fujiyama A."/>
            <person name="Inagaki F."/>
            <person name="Takami H."/>
        </authorList>
    </citation>
    <scope>NUCLEOTIDE SEQUENCE</scope>
    <source>
        <strain evidence="2">Expedition CK06-06</strain>
    </source>
</reference>
<proteinExistence type="predicted"/>